<dbReference type="InParanoid" id="A0A409Y5K4"/>
<accession>A0A409Y5K4</accession>
<name>A0A409Y5K4_9AGAR</name>
<dbReference type="AlphaFoldDB" id="A0A409Y5K4"/>
<organism evidence="1 2">
    <name type="scientific">Gymnopilus dilepis</name>
    <dbReference type="NCBI Taxonomy" id="231916"/>
    <lineage>
        <taxon>Eukaryota</taxon>
        <taxon>Fungi</taxon>
        <taxon>Dikarya</taxon>
        <taxon>Basidiomycota</taxon>
        <taxon>Agaricomycotina</taxon>
        <taxon>Agaricomycetes</taxon>
        <taxon>Agaricomycetidae</taxon>
        <taxon>Agaricales</taxon>
        <taxon>Agaricineae</taxon>
        <taxon>Hymenogastraceae</taxon>
        <taxon>Gymnopilus</taxon>
    </lineage>
</organism>
<dbReference type="Proteomes" id="UP000284706">
    <property type="component" value="Unassembled WGS sequence"/>
</dbReference>
<evidence type="ECO:0000313" key="1">
    <source>
        <dbReference type="EMBL" id="PPQ98280.1"/>
    </source>
</evidence>
<protein>
    <submittedName>
        <fullName evidence="1">Uncharacterized protein</fullName>
    </submittedName>
</protein>
<keyword evidence="2" id="KW-1185">Reference proteome</keyword>
<reference evidence="1 2" key="1">
    <citation type="journal article" date="2018" name="Evol. Lett.">
        <title>Horizontal gene cluster transfer increased hallucinogenic mushroom diversity.</title>
        <authorList>
            <person name="Reynolds H.T."/>
            <person name="Vijayakumar V."/>
            <person name="Gluck-Thaler E."/>
            <person name="Korotkin H.B."/>
            <person name="Matheny P.B."/>
            <person name="Slot J.C."/>
        </authorList>
    </citation>
    <scope>NUCLEOTIDE SEQUENCE [LARGE SCALE GENOMIC DNA]</scope>
    <source>
        <strain evidence="1 2">SRW20</strain>
    </source>
</reference>
<dbReference type="EMBL" id="NHYE01001127">
    <property type="protein sequence ID" value="PPQ98280.1"/>
    <property type="molecule type" value="Genomic_DNA"/>
</dbReference>
<proteinExistence type="predicted"/>
<gene>
    <name evidence="1" type="ORF">CVT26_013524</name>
</gene>
<comment type="caution">
    <text evidence="1">The sequence shown here is derived from an EMBL/GenBank/DDBJ whole genome shotgun (WGS) entry which is preliminary data.</text>
</comment>
<sequence length="118" mass="13290">MPTLTNFLRWLREEHLNFAATVVIRIQDFPSNSLSTSKGYLFKNVLSIQPQQYIFIPLIPASLYARADVELVSGVKTIEGERGTAIVHQRCLDAQEPQGHGPCFGGMTYEIRPKLTLE</sequence>
<evidence type="ECO:0000313" key="2">
    <source>
        <dbReference type="Proteomes" id="UP000284706"/>
    </source>
</evidence>